<organism evidence="2 3">
    <name type="scientific">Photobacterium leiognathi</name>
    <dbReference type="NCBI Taxonomy" id="553611"/>
    <lineage>
        <taxon>Bacteria</taxon>
        <taxon>Pseudomonadati</taxon>
        <taxon>Pseudomonadota</taxon>
        <taxon>Gammaproteobacteria</taxon>
        <taxon>Vibrionales</taxon>
        <taxon>Vibrionaceae</taxon>
        <taxon>Photobacterium</taxon>
    </lineage>
</organism>
<name>A0A0D8MVK8_PHOLE</name>
<protein>
    <submittedName>
        <fullName evidence="2">Conjugal transfer protein TraR</fullName>
    </submittedName>
</protein>
<evidence type="ECO:0000256" key="1">
    <source>
        <dbReference type="PROSITE-ProRule" id="PRU00510"/>
    </source>
</evidence>
<proteinExistence type="predicted"/>
<gene>
    <name evidence="2" type="ORF">CTM89_16920</name>
</gene>
<dbReference type="GeneID" id="99739808"/>
<feature type="zinc finger region" description="dksA C4-type" evidence="1">
    <location>
        <begin position="82"/>
        <end position="106"/>
    </location>
</feature>
<sequence length="115" mass="13085">MNYQQLQSPLNTEFSTLAEELKNKILLNSLVTDPEKIQNAELNDLIAMAKASFIPALFDTAMRLEKVDAAVCSFKLGMYGLCTDCEEEIEFSDLEKDPAQPRCKACREHSRYHHD</sequence>
<dbReference type="PROSITE" id="PS51128">
    <property type="entry name" value="ZF_DKSA_2"/>
    <property type="match status" value="1"/>
</dbReference>
<dbReference type="AlphaFoldDB" id="A0A0D8MVK8"/>
<dbReference type="Proteomes" id="UP000240410">
    <property type="component" value="Unassembled WGS sequence"/>
</dbReference>
<dbReference type="RefSeq" id="WP_008986512.1">
    <property type="nucleotide sequence ID" value="NZ_JADQAT010000050.1"/>
</dbReference>
<dbReference type="STRING" id="553611.GCA_001557755_04003"/>
<evidence type="ECO:0000313" key="3">
    <source>
        <dbReference type="Proteomes" id="UP000240410"/>
    </source>
</evidence>
<dbReference type="OrthoDB" id="6064855at2"/>
<reference evidence="2 3" key="1">
    <citation type="submission" date="2018-03" db="EMBL/GenBank/DDBJ databases">
        <title>Whole genome sequencing of Histamine producing bacteria.</title>
        <authorList>
            <person name="Butler K."/>
        </authorList>
    </citation>
    <scope>NUCLEOTIDE SEQUENCE [LARGE SCALE GENOMIC DNA]</scope>
    <source>
        <strain evidence="2 3">ATCC 33979</strain>
    </source>
</reference>
<dbReference type="EMBL" id="PYOJ01000026">
    <property type="protein sequence ID" value="PSV87608.1"/>
    <property type="molecule type" value="Genomic_DNA"/>
</dbReference>
<comment type="caution">
    <text evidence="2">The sequence shown here is derived from an EMBL/GenBank/DDBJ whole genome shotgun (WGS) entry which is preliminary data.</text>
</comment>
<evidence type="ECO:0000313" key="2">
    <source>
        <dbReference type="EMBL" id="PSV87608.1"/>
    </source>
</evidence>
<dbReference type="Gene3D" id="1.20.120.910">
    <property type="entry name" value="DksA, coiled-coil domain"/>
    <property type="match status" value="1"/>
</dbReference>
<accession>A0A0D8MVK8</accession>